<dbReference type="PANTHER" id="PTHR30535:SF7">
    <property type="entry name" value="IRON(III) DICITRATE-BINDING PROTEIN"/>
    <property type="match status" value="1"/>
</dbReference>
<dbReference type="PROSITE" id="PS50983">
    <property type="entry name" value="FE_B12_PBP"/>
    <property type="match status" value="1"/>
</dbReference>
<dbReference type="OrthoDB" id="9797850at2"/>
<dbReference type="PROSITE" id="PS51257">
    <property type="entry name" value="PROKAR_LIPOPROTEIN"/>
    <property type="match status" value="1"/>
</dbReference>
<proteinExistence type="inferred from homology"/>
<keyword evidence="5" id="KW-1185">Reference proteome</keyword>
<evidence type="ECO:0000313" key="4">
    <source>
        <dbReference type="EMBL" id="SCL13838.1"/>
    </source>
</evidence>
<keyword evidence="2" id="KW-0732">Signal</keyword>
<comment type="similarity">
    <text evidence="1">Belongs to the bacterial solute-binding protein 8 family.</text>
</comment>
<dbReference type="AlphaFoldDB" id="A0A1C6R9P1"/>
<evidence type="ECO:0000256" key="2">
    <source>
        <dbReference type="SAM" id="SignalP"/>
    </source>
</evidence>
<name>A0A1C6R9P1_9ACTN</name>
<sequence length="333" mass="34522">MRVRAVRPRVSRCVAAPLSLLLALAGCTTTASPGPPVAAGPVASSNCGTPVEVTAPPARAVTLNQPATEIMLALGLADRMSGTAYLDDEILPEYAAAYATVPVLADRYPSAEALLAVEPDFVYASFASAFGDEGVGDRGELARLGIPTYTSPAGCAKEHRPGALTVEDVFTEIREIAAVFGVPQRAEALVAEQRRRIDAASSAAPAGGTVLWWDAGTDAPSVGACCGAPGMIMKAVGVTNGFADLPGSWAATSWETVAERDPDLIVLVDAAWDPAPDKQAFLRRHPTLRNLRAVAGQRIVTIPFSATSAGIRNVLAIEALAAGVAAPRTRTDR</sequence>
<reference evidence="4 5" key="1">
    <citation type="submission" date="2016-06" db="EMBL/GenBank/DDBJ databases">
        <authorList>
            <person name="Kjaerup R.B."/>
            <person name="Dalgaard T.S."/>
            <person name="Juul-Madsen H.R."/>
        </authorList>
    </citation>
    <scope>NUCLEOTIDE SEQUENCE [LARGE SCALE GENOMIC DNA]</scope>
    <source>
        <strain evidence="4 5">DSM 43818</strain>
    </source>
</reference>
<evidence type="ECO:0000256" key="1">
    <source>
        <dbReference type="ARBA" id="ARBA00008814"/>
    </source>
</evidence>
<protein>
    <submittedName>
        <fullName evidence="4">Iron complex transport system substrate-binding protein</fullName>
    </submittedName>
</protein>
<dbReference type="Gene3D" id="3.40.50.1980">
    <property type="entry name" value="Nitrogenase molybdenum iron protein domain"/>
    <property type="match status" value="2"/>
</dbReference>
<feature type="signal peptide" evidence="2">
    <location>
        <begin position="1"/>
        <end position="31"/>
    </location>
</feature>
<evidence type="ECO:0000259" key="3">
    <source>
        <dbReference type="PROSITE" id="PS50983"/>
    </source>
</evidence>
<dbReference type="Proteomes" id="UP000199699">
    <property type="component" value="Unassembled WGS sequence"/>
</dbReference>
<evidence type="ECO:0000313" key="5">
    <source>
        <dbReference type="Proteomes" id="UP000199699"/>
    </source>
</evidence>
<organism evidence="4 5">
    <name type="scientific">Micromonospora nigra</name>
    <dbReference type="NCBI Taxonomy" id="145857"/>
    <lineage>
        <taxon>Bacteria</taxon>
        <taxon>Bacillati</taxon>
        <taxon>Actinomycetota</taxon>
        <taxon>Actinomycetes</taxon>
        <taxon>Micromonosporales</taxon>
        <taxon>Micromonosporaceae</taxon>
        <taxon>Micromonospora</taxon>
    </lineage>
</organism>
<dbReference type="STRING" id="145857.GA0070616_0253"/>
<feature type="chain" id="PRO_5008744604" evidence="2">
    <location>
        <begin position="32"/>
        <end position="333"/>
    </location>
</feature>
<dbReference type="Pfam" id="PF01497">
    <property type="entry name" value="Peripla_BP_2"/>
    <property type="match status" value="1"/>
</dbReference>
<dbReference type="RefSeq" id="WP_091075008.1">
    <property type="nucleotide sequence ID" value="NZ_FMHT01000003.1"/>
</dbReference>
<feature type="domain" description="Fe/B12 periplasmic-binding" evidence="3">
    <location>
        <begin position="59"/>
        <end position="333"/>
    </location>
</feature>
<dbReference type="InterPro" id="IPR002491">
    <property type="entry name" value="ABC_transptr_periplasmic_BD"/>
</dbReference>
<dbReference type="PANTHER" id="PTHR30535">
    <property type="entry name" value="VITAMIN B12-BINDING PROTEIN"/>
    <property type="match status" value="1"/>
</dbReference>
<dbReference type="InterPro" id="IPR050902">
    <property type="entry name" value="ABC_Transporter_SBP"/>
</dbReference>
<dbReference type="SUPFAM" id="SSF53807">
    <property type="entry name" value="Helical backbone' metal receptor"/>
    <property type="match status" value="1"/>
</dbReference>
<accession>A0A1C6R9P1</accession>
<dbReference type="EMBL" id="FMHT01000003">
    <property type="protein sequence ID" value="SCL13838.1"/>
    <property type="molecule type" value="Genomic_DNA"/>
</dbReference>
<gene>
    <name evidence="4" type="ORF">GA0070616_0253</name>
</gene>